<evidence type="ECO:0000259" key="8">
    <source>
        <dbReference type="Pfam" id="PF21982"/>
    </source>
</evidence>
<dbReference type="InterPro" id="IPR003783">
    <property type="entry name" value="Regulatory_RecX"/>
</dbReference>
<comment type="caution">
    <text evidence="9">The sequence shown here is derived from an EMBL/GenBank/DDBJ whole genome shotgun (WGS) entry which is preliminary data.</text>
</comment>
<dbReference type="GO" id="GO:0006282">
    <property type="term" value="P:regulation of DNA repair"/>
    <property type="evidence" value="ECO:0007669"/>
    <property type="project" value="UniProtKB-UniRule"/>
</dbReference>
<feature type="domain" description="RecX first three-helical" evidence="8">
    <location>
        <begin position="47"/>
        <end position="82"/>
    </location>
</feature>
<comment type="subcellular location">
    <subcellularLocation>
        <location evidence="1 5">Cytoplasm</location>
    </subcellularLocation>
</comment>
<evidence type="ECO:0000313" key="10">
    <source>
        <dbReference type="Proteomes" id="UP000589896"/>
    </source>
</evidence>
<dbReference type="PANTHER" id="PTHR33602:SF1">
    <property type="entry name" value="REGULATORY PROTEIN RECX FAMILY PROTEIN"/>
    <property type="match status" value="1"/>
</dbReference>
<comment type="similarity">
    <text evidence="2 5">Belongs to the RecX family.</text>
</comment>
<dbReference type="InterPro" id="IPR053924">
    <property type="entry name" value="RecX_HTH_2nd"/>
</dbReference>
<dbReference type="HAMAP" id="MF_01114">
    <property type="entry name" value="RecX"/>
    <property type="match status" value="1"/>
</dbReference>
<dbReference type="InterPro" id="IPR053926">
    <property type="entry name" value="RecX_HTH_1st"/>
</dbReference>
<dbReference type="Gene3D" id="1.10.10.10">
    <property type="entry name" value="Winged helix-like DNA-binding domain superfamily/Winged helix DNA-binding domain"/>
    <property type="match status" value="3"/>
</dbReference>
<keyword evidence="10" id="KW-1185">Reference proteome</keyword>
<dbReference type="Proteomes" id="UP000589896">
    <property type="component" value="Unassembled WGS sequence"/>
</dbReference>
<dbReference type="EMBL" id="JACCJZ010000020">
    <property type="protein sequence ID" value="NYZ63789.1"/>
    <property type="molecule type" value="Genomic_DNA"/>
</dbReference>
<dbReference type="Pfam" id="PF21982">
    <property type="entry name" value="RecX_HTH1"/>
    <property type="match status" value="1"/>
</dbReference>
<gene>
    <name evidence="5" type="primary">recX</name>
    <name evidence="9" type="ORF">H0E82_13620</name>
</gene>
<evidence type="ECO:0000313" key="9">
    <source>
        <dbReference type="EMBL" id="NYZ63789.1"/>
    </source>
</evidence>
<dbReference type="GO" id="GO:0005737">
    <property type="term" value="C:cytoplasm"/>
    <property type="evidence" value="ECO:0007669"/>
    <property type="project" value="UniProtKB-SubCell"/>
</dbReference>
<evidence type="ECO:0000259" key="7">
    <source>
        <dbReference type="Pfam" id="PF02631"/>
    </source>
</evidence>
<comment type="function">
    <text evidence="5">Modulates RecA activity.</text>
</comment>
<keyword evidence="4 5" id="KW-0963">Cytoplasm</keyword>
<reference evidence="9 10" key="1">
    <citation type="submission" date="2020-07" db="EMBL/GenBank/DDBJ databases">
        <title>isolation of Luteimonas sp. SJ-16.</title>
        <authorList>
            <person name="Huang X.-X."/>
            <person name="Xu L."/>
            <person name="Sun J.-Q."/>
        </authorList>
    </citation>
    <scope>NUCLEOTIDE SEQUENCE [LARGE SCALE GENOMIC DNA]</scope>
    <source>
        <strain evidence="9 10">SJ-16</strain>
    </source>
</reference>
<evidence type="ECO:0000256" key="3">
    <source>
        <dbReference type="ARBA" id="ARBA00018111"/>
    </source>
</evidence>
<dbReference type="AlphaFoldDB" id="A0A7Z0QS03"/>
<dbReference type="InterPro" id="IPR036388">
    <property type="entry name" value="WH-like_DNA-bd_sf"/>
</dbReference>
<dbReference type="RefSeq" id="WP_180545990.1">
    <property type="nucleotide sequence ID" value="NZ_JACCJZ010000020.1"/>
</dbReference>
<proteinExistence type="inferred from homology"/>
<evidence type="ECO:0000256" key="6">
    <source>
        <dbReference type="SAM" id="MobiDB-lite"/>
    </source>
</evidence>
<protein>
    <recommendedName>
        <fullName evidence="3 5">Regulatory protein RecX</fullName>
    </recommendedName>
</protein>
<dbReference type="Pfam" id="PF02631">
    <property type="entry name" value="RecX_HTH2"/>
    <property type="match status" value="1"/>
</dbReference>
<evidence type="ECO:0000256" key="1">
    <source>
        <dbReference type="ARBA" id="ARBA00004496"/>
    </source>
</evidence>
<organism evidence="9 10">
    <name type="scientific">Luteimonas deserti</name>
    <dbReference type="NCBI Taxonomy" id="2752306"/>
    <lineage>
        <taxon>Bacteria</taxon>
        <taxon>Pseudomonadati</taxon>
        <taxon>Pseudomonadota</taxon>
        <taxon>Gammaproteobacteria</taxon>
        <taxon>Lysobacterales</taxon>
        <taxon>Lysobacteraceae</taxon>
        <taxon>Luteimonas</taxon>
    </lineage>
</organism>
<feature type="region of interest" description="Disordered" evidence="6">
    <location>
        <begin position="1"/>
        <end position="44"/>
    </location>
</feature>
<evidence type="ECO:0000256" key="4">
    <source>
        <dbReference type="ARBA" id="ARBA00022490"/>
    </source>
</evidence>
<feature type="domain" description="RecX second three-helical" evidence="7">
    <location>
        <begin position="91"/>
        <end position="131"/>
    </location>
</feature>
<accession>A0A7Z0QS03</accession>
<evidence type="ECO:0000256" key="5">
    <source>
        <dbReference type="HAMAP-Rule" id="MF_01114"/>
    </source>
</evidence>
<sequence>MRTKTPSEAAALVDARGIEPGPVDEADAGADSGSRARRRRGEATPAQRALALLVRREHSRPELQRKLIARGVSDDAAEAAVATMVEAGWQDDARFAASLARARVMAGYGPIRIEAELGTHGLGADVVAGALQSIEEDGDADWPARALDLLERRFDAGVLAGDVASRRKAGDFLIRRGFGAEVMRNAIRRFCGR</sequence>
<evidence type="ECO:0000256" key="2">
    <source>
        <dbReference type="ARBA" id="ARBA00009695"/>
    </source>
</evidence>
<name>A0A7Z0QS03_9GAMM</name>
<dbReference type="PANTHER" id="PTHR33602">
    <property type="entry name" value="REGULATORY PROTEIN RECX FAMILY PROTEIN"/>
    <property type="match status" value="1"/>
</dbReference>